<reference evidence="2 3" key="1">
    <citation type="journal article" date="2018" name="PLoS ONE">
        <title>The draft genome of Kipferlia bialata reveals reductive genome evolution in fornicate parasites.</title>
        <authorList>
            <person name="Tanifuji G."/>
            <person name="Takabayashi S."/>
            <person name="Kume K."/>
            <person name="Takagi M."/>
            <person name="Nakayama T."/>
            <person name="Kamikawa R."/>
            <person name="Inagaki Y."/>
            <person name="Hashimoto T."/>
        </authorList>
    </citation>
    <scope>NUCLEOTIDE SEQUENCE [LARGE SCALE GENOMIC DNA]</scope>
    <source>
        <strain evidence="2">NY0173</strain>
    </source>
</reference>
<organism evidence="2 3">
    <name type="scientific">Kipferlia bialata</name>
    <dbReference type="NCBI Taxonomy" id="797122"/>
    <lineage>
        <taxon>Eukaryota</taxon>
        <taxon>Metamonada</taxon>
        <taxon>Carpediemonas-like organisms</taxon>
        <taxon>Kipferlia</taxon>
    </lineage>
</organism>
<feature type="compositionally biased region" description="Basic residues" evidence="1">
    <location>
        <begin position="133"/>
        <end position="145"/>
    </location>
</feature>
<feature type="compositionally biased region" description="Basic and acidic residues" evidence="1">
    <location>
        <begin position="447"/>
        <end position="493"/>
    </location>
</feature>
<accession>A0A9K3CY91</accession>
<dbReference type="AlphaFoldDB" id="A0A9K3CY91"/>
<feature type="region of interest" description="Disordered" evidence="1">
    <location>
        <begin position="437"/>
        <end position="610"/>
    </location>
</feature>
<feature type="compositionally biased region" description="Low complexity" evidence="1">
    <location>
        <begin position="558"/>
        <end position="580"/>
    </location>
</feature>
<feature type="compositionally biased region" description="Polar residues" evidence="1">
    <location>
        <begin position="169"/>
        <end position="180"/>
    </location>
</feature>
<feature type="region of interest" description="Disordered" evidence="1">
    <location>
        <begin position="388"/>
        <end position="418"/>
    </location>
</feature>
<feature type="compositionally biased region" description="Low complexity" evidence="1">
    <location>
        <begin position="188"/>
        <end position="203"/>
    </location>
</feature>
<dbReference type="Proteomes" id="UP000265618">
    <property type="component" value="Unassembled WGS sequence"/>
</dbReference>
<proteinExistence type="predicted"/>
<dbReference type="EMBL" id="BDIP01001950">
    <property type="protein sequence ID" value="GIQ85456.1"/>
    <property type="molecule type" value="Genomic_DNA"/>
</dbReference>
<feature type="compositionally biased region" description="Basic residues" evidence="1">
    <location>
        <begin position="962"/>
        <end position="971"/>
    </location>
</feature>
<protein>
    <submittedName>
        <fullName evidence="2">Uncharacterized protein</fullName>
    </submittedName>
</protein>
<feature type="compositionally biased region" description="Basic residues" evidence="1">
    <location>
        <begin position="983"/>
        <end position="993"/>
    </location>
</feature>
<feature type="region of interest" description="Disordered" evidence="1">
    <location>
        <begin position="868"/>
        <end position="1031"/>
    </location>
</feature>
<feature type="region of interest" description="Disordered" evidence="1">
    <location>
        <begin position="35"/>
        <end position="62"/>
    </location>
</feature>
<feature type="compositionally biased region" description="Polar residues" evidence="1">
    <location>
        <begin position="102"/>
        <end position="127"/>
    </location>
</feature>
<evidence type="ECO:0000256" key="1">
    <source>
        <dbReference type="SAM" id="MobiDB-lite"/>
    </source>
</evidence>
<feature type="compositionally biased region" description="Pro residues" evidence="1">
    <location>
        <begin position="918"/>
        <end position="930"/>
    </location>
</feature>
<evidence type="ECO:0000313" key="2">
    <source>
        <dbReference type="EMBL" id="GIQ85456.1"/>
    </source>
</evidence>
<feature type="region of interest" description="Disordered" evidence="1">
    <location>
        <begin position="656"/>
        <end position="679"/>
    </location>
</feature>
<feature type="region of interest" description="Disordered" evidence="1">
    <location>
        <begin position="273"/>
        <end position="352"/>
    </location>
</feature>
<feature type="compositionally biased region" description="Polar residues" evidence="1">
    <location>
        <begin position="875"/>
        <end position="889"/>
    </location>
</feature>
<sequence>MRSRAVVALPKTSPRVRVTTASDWAVLKAPVTADHVSPRAGKGASQPNTPRRGHRPSYGYGGALTPRSAAAVPASVMCVREGGFRGAPMVRSPTRRGHHTAASGTSASDTVESQNPEVVSPITQGQGQAHVGRVQHRRVVPHHGSRQSGQSVSHQPRLPDTRPTAHYSAPSQHSTQSIGGASQRIPHGVSPGSSLPHLSPSSVTCHLSSSHGGGTITSVAPALPSIHHAAVRSAPSHPHPSSGRTCEARMYTVRPRPKDGTSPHQTVPAPFHPIPHPPQDCHQTRERPATATGSRPAYIPFTAVPGMRQTGREAGGRRWDQAIVETERERERDTVSGPSAERNGERETSLSLVVSPPMSRSLLQPDGTAPPSLGGHIAIMPLEDARLISRPPPVDDEPPAPSAYVGGDVQTPYGGTGGEGVVARPSTAPLLVSEVCSAFGSRPGSPPKEERGDTGRKTERESERSMERRRQRESDIVRLLRRERQRDRERRDPSQPPQRSGVSPATFFPDMQPLSPTHAKAVEAAPVGPSPKRTPQSTASSCCASLRTPGTTPGRVQSPPLLSTPASSASSATSSAGTATKQVPVEAAPSQLGRDHTVTKAEGPPLEGTGAVHHVPSVPSAPSPPEIPTSCGPRPFSAPHPLLHQSVLTRRMTVSGPPPGPHHHDASTASVSAVVPSGRGSAPTLSLATPIPILGSALPNPTGSAPGTRGPSPFLAQPSLPEPQGPSDVPSPAYTMLGGGFGYGMGDLGGVNPMPDMDMAGFSQQPLDAHPGFNHPPPPAGVPSTIPRPVPLLPALTPIHASGEAILSPIDPLAPMDTTHMDSVTGVVSPPSAPTLPSMCVAPLPPLSAAPLHAPSLDFLAIGSPPVSAGHIPPRQQTPTASGYRSSLACTPLPDFGGPTLSNNTKPPADTPGFMPSFLPPPPPPPPLPVYPSSGTQPFPPSYHILPPVAPSVFGTEEGRPKRERVRKSKRGERYTEREKAKEKPKRSKKSKPIAKISRNIASIQSQKEQAKERERVREKDREGTGRSNNMEQSLLQIVDIVRQSPDLPRAPLEILELLRIVTTNPSFVRMQANGILEWVRGERPPSLIKSLLQIKESMSTEWQDAVVQAWADSRKMGGVI</sequence>
<feature type="region of interest" description="Disordered" evidence="1">
    <location>
        <begin position="698"/>
        <end position="728"/>
    </location>
</feature>
<feature type="compositionally biased region" description="Basic and acidic residues" evidence="1">
    <location>
        <begin position="310"/>
        <end position="334"/>
    </location>
</feature>
<feature type="compositionally biased region" description="Polar residues" evidence="1">
    <location>
        <begin position="533"/>
        <end position="555"/>
    </location>
</feature>
<keyword evidence="3" id="KW-1185">Reference proteome</keyword>
<comment type="caution">
    <text evidence="2">The sequence shown here is derived from an EMBL/GenBank/DDBJ whole genome shotgun (WGS) entry which is preliminary data.</text>
</comment>
<feature type="region of interest" description="Disordered" evidence="1">
    <location>
        <begin position="85"/>
        <end position="219"/>
    </location>
</feature>
<evidence type="ECO:0000313" key="3">
    <source>
        <dbReference type="Proteomes" id="UP000265618"/>
    </source>
</evidence>
<name>A0A9K3CY91_9EUKA</name>
<feature type="compositionally biased region" description="Basic and acidic residues" evidence="1">
    <location>
        <begin position="1009"/>
        <end position="1025"/>
    </location>
</feature>
<gene>
    <name evidence="2" type="ORF">KIPB_007123</name>
</gene>
<feature type="compositionally biased region" description="Basic and acidic residues" evidence="1">
    <location>
        <begin position="972"/>
        <end position="982"/>
    </location>
</feature>